<dbReference type="PANTHER" id="PTHR10738:SF0">
    <property type="entry name" value="PROTEIN ARGININE N-METHYLTRANSFERASE 5"/>
    <property type="match status" value="1"/>
</dbReference>
<dbReference type="GO" id="GO:0005634">
    <property type="term" value="C:nucleus"/>
    <property type="evidence" value="ECO:0007669"/>
    <property type="project" value="TreeGrafter"/>
</dbReference>
<dbReference type="Pfam" id="PF17286">
    <property type="entry name" value="PRMT5_C"/>
    <property type="match status" value="1"/>
</dbReference>
<dbReference type="EMBL" id="JAIQCJ010000966">
    <property type="protein sequence ID" value="KAJ8793453.1"/>
    <property type="molecule type" value="Genomic_DNA"/>
</dbReference>
<dbReference type="InterPro" id="IPR035075">
    <property type="entry name" value="PRMT5"/>
</dbReference>
<dbReference type="AlphaFoldDB" id="A0AB34HQV0"/>
<dbReference type="Pfam" id="PF05185">
    <property type="entry name" value="PRMT5"/>
    <property type="match status" value="1"/>
</dbReference>
<reference evidence="4 5" key="1">
    <citation type="submission" date="2022-11" db="EMBL/GenBank/DDBJ databases">
        <title>Whole genome sequence of Eschrichtius robustus ER-17-0199.</title>
        <authorList>
            <person name="Bruniche-Olsen A."/>
            <person name="Black A.N."/>
            <person name="Fields C.J."/>
            <person name="Walden K."/>
            <person name="Dewoody J.A."/>
        </authorList>
    </citation>
    <scope>NUCLEOTIDE SEQUENCE [LARGE SCALE GENOMIC DNA]</scope>
    <source>
        <strain evidence="4">ER-17-0199</strain>
        <tissue evidence="4">Blubber</tissue>
    </source>
</reference>
<feature type="domain" description="PRMT5 oligomerisation" evidence="3">
    <location>
        <begin position="141"/>
        <end position="188"/>
    </location>
</feature>
<evidence type="ECO:0000256" key="1">
    <source>
        <dbReference type="ARBA" id="ARBA00022691"/>
    </source>
</evidence>
<sequence length="190" mass="21781">MPIAGKGPLVNASLRAAKQADWRIKLYAVEKHPNAVVTLENWQFEEWGSQVTAVSSDMWEWVAPEKAGIIVTPISSSKLYNEVRACREKDRDPEAQFEMLYVVRLHDFHQLSAPQPCFTFSHPNRDPMIDNNRYCTLEFPQPITVREGQTTCVRFWRCSNSKMVWYEWAVTAPVCSAIQNPTGRSYTIGL</sequence>
<dbReference type="InterPro" id="IPR025799">
    <property type="entry name" value="Arg_MeTrfase"/>
</dbReference>
<comment type="caution">
    <text evidence="4">The sequence shown here is derived from an EMBL/GenBank/DDBJ whole genome shotgun (WGS) entry which is preliminary data.</text>
</comment>
<evidence type="ECO:0000313" key="4">
    <source>
        <dbReference type="EMBL" id="KAJ8793453.1"/>
    </source>
</evidence>
<evidence type="ECO:0000259" key="2">
    <source>
        <dbReference type="Pfam" id="PF05185"/>
    </source>
</evidence>
<dbReference type="GO" id="GO:0006355">
    <property type="term" value="P:regulation of DNA-templated transcription"/>
    <property type="evidence" value="ECO:0007669"/>
    <property type="project" value="TreeGrafter"/>
</dbReference>
<dbReference type="PANTHER" id="PTHR10738">
    <property type="entry name" value="PROTEIN ARGININE N-METHYLTRANSFERASE 5"/>
    <property type="match status" value="1"/>
</dbReference>
<feature type="domain" description="PRMT5 arginine-N-methyltransferase" evidence="2">
    <location>
        <begin position="4"/>
        <end position="78"/>
    </location>
</feature>
<protein>
    <submittedName>
        <fullName evidence="4">Uncharacterized protein</fullName>
    </submittedName>
</protein>
<dbReference type="InterPro" id="IPR029063">
    <property type="entry name" value="SAM-dependent_MTases_sf"/>
</dbReference>
<name>A0AB34HQV0_ESCRO</name>
<dbReference type="SUPFAM" id="SSF53335">
    <property type="entry name" value="S-adenosyl-L-methionine-dependent methyltransferases"/>
    <property type="match status" value="1"/>
</dbReference>
<dbReference type="GO" id="GO:0005829">
    <property type="term" value="C:cytosol"/>
    <property type="evidence" value="ECO:0007669"/>
    <property type="project" value="TreeGrafter"/>
</dbReference>
<proteinExistence type="predicted"/>
<dbReference type="Gene3D" id="2.70.160.11">
    <property type="entry name" value="Hnrnp arginine n-methyltransferase1"/>
    <property type="match status" value="2"/>
</dbReference>
<dbReference type="Proteomes" id="UP001159641">
    <property type="component" value="Unassembled WGS sequence"/>
</dbReference>
<evidence type="ECO:0000313" key="5">
    <source>
        <dbReference type="Proteomes" id="UP001159641"/>
    </source>
</evidence>
<keyword evidence="1" id="KW-0949">S-adenosyl-L-methionine</keyword>
<keyword evidence="5" id="KW-1185">Reference proteome</keyword>
<dbReference type="GO" id="GO:0016274">
    <property type="term" value="F:protein-arginine N-methyltransferase activity"/>
    <property type="evidence" value="ECO:0007669"/>
    <property type="project" value="InterPro"/>
</dbReference>
<dbReference type="InterPro" id="IPR035248">
    <property type="entry name" value="PRMT5_C"/>
</dbReference>
<accession>A0AB34HQV0</accession>
<evidence type="ECO:0000259" key="3">
    <source>
        <dbReference type="Pfam" id="PF17286"/>
    </source>
</evidence>
<gene>
    <name evidence="4" type="ORF">J1605_019287</name>
</gene>
<organism evidence="4 5">
    <name type="scientific">Eschrichtius robustus</name>
    <name type="common">California gray whale</name>
    <name type="synonym">Eschrichtius gibbosus</name>
    <dbReference type="NCBI Taxonomy" id="9764"/>
    <lineage>
        <taxon>Eukaryota</taxon>
        <taxon>Metazoa</taxon>
        <taxon>Chordata</taxon>
        <taxon>Craniata</taxon>
        <taxon>Vertebrata</taxon>
        <taxon>Euteleostomi</taxon>
        <taxon>Mammalia</taxon>
        <taxon>Eutheria</taxon>
        <taxon>Laurasiatheria</taxon>
        <taxon>Artiodactyla</taxon>
        <taxon>Whippomorpha</taxon>
        <taxon>Cetacea</taxon>
        <taxon>Mysticeti</taxon>
        <taxon>Eschrichtiidae</taxon>
        <taxon>Eschrichtius</taxon>
    </lineage>
</organism>